<dbReference type="AlphaFoldDB" id="A0A7W9UR73"/>
<name>A0A7W9UR73_9ACTN</name>
<keyword evidence="1" id="KW-1133">Transmembrane helix</keyword>
<evidence type="ECO:0000313" key="3">
    <source>
        <dbReference type="Proteomes" id="UP000585836"/>
    </source>
</evidence>
<accession>A0A7W9UR73</accession>
<sequence>MTAGLPPGTRAWGPSEGDTVYVRAAPGEPERVAPAGETGRGTVAALLAVPGAATLLALLAGAVHVLRDRPPEGLARAA</sequence>
<evidence type="ECO:0000256" key="1">
    <source>
        <dbReference type="SAM" id="Phobius"/>
    </source>
</evidence>
<evidence type="ECO:0000313" key="2">
    <source>
        <dbReference type="EMBL" id="MBB5927269.1"/>
    </source>
</evidence>
<proteinExistence type="predicted"/>
<dbReference type="RefSeq" id="WP_184964721.1">
    <property type="nucleotide sequence ID" value="NZ_BAAAWF010000068.1"/>
</dbReference>
<gene>
    <name evidence="2" type="ORF">FHS34_002727</name>
</gene>
<keyword evidence="1" id="KW-0472">Membrane</keyword>
<comment type="caution">
    <text evidence="2">The sequence shown here is derived from an EMBL/GenBank/DDBJ whole genome shotgun (WGS) entry which is preliminary data.</text>
</comment>
<dbReference type="EMBL" id="JACHJK010000004">
    <property type="protein sequence ID" value="MBB5927269.1"/>
    <property type="molecule type" value="Genomic_DNA"/>
</dbReference>
<organism evidence="2 3">
    <name type="scientific">Streptomyces echinatus</name>
    <dbReference type="NCBI Taxonomy" id="67293"/>
    <lineage>
        <taxon>Bacteria</taxon>
        <taxon>Bacillati</taxon>
        <taxon>Actinomycetota</taxon>
        <taxon>Actinomycetes</taxon>
        <taxon>Kitasatosporales</taxon>
        <taxon>Streptomycetaceae</taxon>
        <taxon>Streptomyces</taxon>
    </lineage>
</organism>
<keyword evidence="3" id="KW-1185">Reference proteome</keyword>
<feature type="transmembrane region" description="Helical" evidence="1">
    <location>
        <begin position="43"/>
        <end position="66"/>
    </location>
</feature>
<keyword evidence="1" id="KW-0812">Transmembrane</keyword>
<reference evidence="2 3" key="1">
    <citation type="submission" date="2020-08" db="EMBL/GenBank/DDBJ databases">
        <title>Genomic Encyclopedia of Type Strains, Phase III (KMG-III): the genomes of soil and plant-associated and newly described type strains.</title>
        <authorList>
            <person name="Whitman W."/>
        </authorList>
    </citation>
    <scope>NUCLEOTIDE SEQUENCE [LARGE SCALE GENOMIC DNA]</scope>
    <source>
        <strain evidence="2 3">CECT 3313</strain>
    </source>
</reference>
<dbReference type="Proteomes" id="UP000585836">
    <property type="component" value="Unassembled WGS sequence"/>
</dbReference>
<protein>
    <submittedName>
        <fullName evidence="2">Uncharacterized protein</fullName>
    </submittedName>
</protein>